<dbReference type="InParanoid" id="A0A5C3NUX3"/>
<organism evidence="1 2">
    <name type="scientific">Polyporus arcularius HHB13444</name>
    <dbReference type="NCBI Taxonomy" id="1314778"/>
    <lineage>
        <taxon>Eukaryota</taxon>
        <taxon>Fungi</taxon>
        <taxon>Dikarya</taxon>
        <taxon>Basidiomycota</taxon>
        <taxon>Agaricomycotina</taxon>
        <taxon>Agaricomycetes</taxon>
        <taxon>Polyporales</taxon>
        <taxon>Polyporaceae</taxon>
        <taxon>Polyporus</taxon>
    </lineage>
</organism>
<evidence type="ECO:0000313" key="1">
    <source>
        <dbReference type="EMBL" id="TFK81124.1"/>
    </source>
</evidence>
<keyword evidence="2" id="KW-1185">Reference proteome</keyword>
<dbReference type="AlphaFoldDB" id="A0A5C3NUX3"/>
<dbReference type="EMBL" id="ML211651">
    <property type="protein sequence ID" value="TFK81124.1"/>
    <property type="molecule type" value="Genomic_DNA"/>
</dbReference>
<gene>
    <name evidence="1" type="ORF">K466DRAFT_350088</name>
</gene>
<dbReference type="Proteomes" id="UP000308197">
    <property type="component" value="Unassembled WGS sequence"/>
</dbReference>
<protein>
    <submittedName>
        <fullName evidence="1">Uncharacterized protein</fullName>
    </submittedName>
</protein>
<reference evidence="1 2" key="1">
    <citation type="journal article" date="2019" name="Nat. Ecol. Evol.">
        <title>Megaphylogeny resolves global patterns of mushroom evolution.</title>
        <authorList>
            <person name="Varga T."/>
            <person name="Krizsan K."/>
            <person name="Foldi C."/>
            <person name="Dima B."/>
            <person name="Sanchez-Garcia M."/>
            <person name="Sanchez-Ramirez S."/>
            <person name="Szollosi G.J."/>
            <person name="Szarkandi J.G."/>
            <person name="Papp V."/>
            <person name="Albert L."/>
            <person name="Andreopoulos W."/>
            <person name="Angelini C."/>
            <person name="Antonin V."/>
            <person name="Barry K.W."/>
            <person name="Bougher N.L."/>
            <person name="Buchanan P."/>
            <person name="Buyck B."/>
            <person name="Bense V."/>
            <person name="Catcheside P."/>
            <person name="Chovatia M."/>
            <person name="Cooper J."/>
            <person name="Damon W."/>
            <person name="Desjardin D."/>
            <person name="Finy P."/>
            <person name="Geml J."/>
            <person name="Haridas S."/>
            <person name="Hughes K."/>
            <person name="Justo A."/>
            <person name="Karasinski D."/>
            <person name="Kautmanova I."/>
            <person name="Kiss B."/>
            <person name="Kocsube S."/>
            <person name="Kotiranta H."/>
            <person name="LaButti K.M."/>
            <person name="Lechner B.E."/>
            <person name="Liimatainen K."/>
            <person name="Lipzen A."/>
            <person name="Lukacs Z."/>
            <person name="Mihaltcheva S."/>
            <person name="Morgado L.N."/>
            <person name="Niskanen T."/>
            <person name="Noordeloos M.E."/>
            <person name="Ohm R.A."/>
            <person name="Ortiz-Santana B."/>
            <person name="Ovrebo C."/>
            <person name="Racz N."/>
            <person name="Riley R."/>
            <person name="Savchenko A."/>
            <person name="Shiryaev A."/>
            <person name="Soop K."/>
            <person name="Spirin V."/>
            <person name="Szebenyi C."/>
            <person name="Tomsovsky M."/>
            <person name="Tulloss R.E."/>
            <person name="Uehling J."/>
            <person name="Grigoriev I.V."/>
            <person name="Vagvolgyi C."/>
            <person name="Papp T."/>
            <person name="Martin F.M."/>
            <person name="Miettinen O."/>
            <person name="Hibbett D.S."/>
            <person name="Nagy L.G."/>
        </authorList>
    </citation>
    <scope>NUCLEOTIDE SEQUENCE [LARGE SCALE GENOMIC DNA]</scope>
    <source>
        <strain evidence="1 2">HHB13444</strain>
    </source>
</reference>
<evidence type="ECO:0000313" key="2">
    <source>
        <dbReference type="Proteomes" id="UP000308197"/>
    </source>
</evidence>
<name>A0A5C3NUX3_9APHY</name>
<accession>A0A5C3NUX3</accession>
<proteinExistence type="predicted"/>
<sequence>MRRVATTCLWIAADELRRFSEGGECSRAARFGNALPVPCGCAMTVLVDDEALATLLRSCVSSAWRIAKTRRRMTSIFVVAILVLCAR</sequence>